<dbReference type="InterPro" id="IPR010096">
    <property type="entry name" value="NADH-Q_OxRdtase_suN/2"/>
</dbReference>
<evidence type="ECO:0000259" key="7">
    <source>
        <dbReference type="Pfam" id="PF00361"/>
    </source>
</evidence>
<keyword evidence="5" id="KW-1003">Cell membrane</keyword>
<dbReference type="NCBIfam" id="TIGR01770">
    <property type="entry name" value="NDH_I_N"/>
    <property type="match status" value="1"/>
</dbReference>
<reference evidence="9" key="1">
    <citation type="journal article" date="2019" name="Int. J. Syst. Evol. Microbiol.">
        <title>The Global Catalogue of Microorganisms (GCM) 10K type strain sequencing project: providing services to taxonomists for standard genome sequencing and annotation.</title>
        <authorList>
            <consortium name="The Broad Institute Genomics Platform"/>
            <consortium name="The Broad Institute Genome Sequencing Center for Infectious Disease"/>
            <person name="Wu L."/>
            <person name="Ma J."/>
        </authorList>
    </citation>
    <scope>NUCLEOTIDE SEQUENCE [LARGE SCALE GENOMIC DNA]</scope>
    <source>
        <strain evidence="9">JCM 16545</strain>
    </source>
</reference>
<evidence type="ECO:0000256" key="6">
    <source>
        <dbReference type="RuleBase" id="RU000320"/>
    </source>
</evidence>
<gene>
    <name evidence="5" type="primary">nuoN</name>
    <name evidence="8" type="ORF">ACFSQZ_10985</name>
</gene>
<keyword evidence="5" id="KW-0830">Ubiquinone</keyword>
<feature type="transmembrane region" description="Helical" evidence="5">
    <location>
        <begin position="273"/>
        <end position="295"/>
    </location>
</feature>
<dbReference type="Pfam" id="PF00361">
    <property type="entry name" value="Proton_antipo_M"/>
    <property type="match status" value="1"/>
</dbReference>
<keyword evidence="2 5" id="KW-0812">Transmembrane</keyword>
<dbReference type="EC" id="7.1.1.-" evidence="5"/>
<evidence type="ECO:0000313" key="8">
    <source>
        <dbReference type="EMBL" id="MFD2276995.1"/>
    </source>
</evidence>
<comment type="similarity">
    <text evidence="5">Belongs to the complex I subunit 2 family.</text>
</comment>
<evidence type="ECO:0000256" key="5">
    <source>
        <dbReference type="HAMAP-Rule" id="MF_00445"/>
    </source>
</evidence>
<feature type="transmembrane region" description="Helical" evidence="5">
    <location>
        <begin position="368"/>
        <end position="394"/>
    </location>
</feature>
<feature type="transmembrane region" description="Helical" evidence="5">
    <location>
        <begin position="165"/>
        <end position="186"/>
    </location>
</feature>
<comment type="catalytic activity">
    <reaction evidence="5">
        <text>a quinone + NADH + 5 H(+)(in) = a quinol + NAD(+) + 4 H(+)(out)</text>
        <dbReference type="Rhea" id="RHEA:57888"/>
        <dbReference type="ChEBI" id="CHEBI:15378"/>
        <dbReference type="ChEBI" id="CHEBI:24646"/>
        <dbReference type="ChEBI" id="CHEBI:57540"/>
        <dbReference type="ChEBI" id="CHEBI:57945"/>
        <dbReference type="ChEBI" id="CHEBI:132124"/>
    </reaction>
</comment>
<dbReference type="HAMAP" id="MF_00445">
    <property type="entry name" value="NDH1_NuoN_1"/>
    <property type="match status" value="1"/>
</dbReference>
<accession>A0ABW5E6F2</accession>
<feature type="transmembrane region" description="Helical" evidence="5">
    <location>
        <begin position="241"/>
        <end position="261"/>
    </location>
</feature>
<dbReference type="Proteomes" id="UP001597297">
    <property type="component" value="Unassembled WGS sequence"/>
</dbReference>
<feature type="transmembrane region" description="Helical" evidence="5">
    <location>
        <begin position="33"/>
        <end position="52"/>
    </location>
</feature>
<keyword evidence="5" id="KW-0520">NAD</keyword>
<proteinExistence type="inferred from homology"/>
<dbReference type="PANTHER" id="PTHR22773">
    <property type="entry name" value="NADH DEHYDROGENASE"/>
    <property type="match status" value="1"/>
</dbReference>
<evidence type="ECO:0000256" key="2">
    <source>
        <dbReference type="ARBA" id="ARBA00022692"/>
    </source>
</evidence>
<feature type="transmembrane region" description="Helical" evidence="5">
    <location>
        <begin position="73"/>
        <end position="91"/>
    </location>
</feature>
<feature type="transmembrane region" description="Helical" evidence="5">
    <location>
        <begin position="206"/>
        <end position="229"/>
    </location>
</feature>
<comment type="function">
    <text evidence="5">NDH-1 shuttles electrons from NADH, via FMN and iron-sulfur (Fe-S) centers, to quinones in the respiratory chain. The immediate electron acceptor for the enzyme in this species is believed to be ubiquinone. Couples the redox reaction to proton translocation (for every two electrons transferred, four hydrogen ions are translocated across the cytoplasmic membrane), and thus conserves the redox energy in a proton gradient.</text>
</comment>
<evidence type="ECO:0000256" key="3">
    <source>
        <dbReference type="ARBA" id="ARBA00022989"/>
    </source>
</evidence>
<comment type="caution">
    <text evidence="8">The sequence shown here is derived from an EMBL/GenBank/DDBJ whole genome shotgun (WGS) entry which is preliminary data.</text>
</comment>
<evidence type="ECO:0000256" key="4">
    <source>
        <dbReference type="ARBA" id="ARBA00023136"/>
    </source>
</evidence>
<keyword evidence="9" id="KW-1185">Reference proteome</keyword>
<comment type="subunit">
    <text evidence="5">NDH-1 is composed of 14 different subunits. Subunits NuoA, H, J, K, L, M, N constitute the membrane sector of the complex.</text>
</comment>
<keyword evidence="4 5" id="KW-0472">Membrane</keyword>
<comment type="subcellular location">
    <subcellularLocation>
        <location evidence="5">Cell membrane</location>
        <topology evidence="5">Multi-pass membrane protein</topology>
    </subcellularLocation>
    <subcellularLocation>
        <location evidence="1">Endomembrane system</location>
        <topology evidence="1">Multi-pass membrane protein</topology>
    </subcellularLocation>
    <subcellularLocation>
        <location evidence="6">Membrane</location>
        <topology evidence="6">Multi-pass membrane protein</topology>
    </subcellularLocation>
</comment>
<organism evidence="8 9">
    <name type="scientific">Rubritalea spongiae</name>
    <dbReference type="NCBI Taxonomy" id="430797"/>
    <lineage>
        <taxon>Bacteria</taxon>
        <taxon>Pseudomonadati</taxon>
        <taxon>Verrucomicrobiota</taxon>
        <taxon>Verrucomicrobiia</taxon>
        <taxon>Verrucomicrobiales</taxon>
        <taxon>Rubritaleaceae</taxon>
        <taxon>Rubritalea</taxon>
    </lineage>
</organism>
<dbReference type="RefSeq" id="WP_377093238.1">
    <property type="nucleotide sequence ID" value="NZ_JBHSJM010000001.1"/>
</dbReference>
<evidence type="ECO:0000256" key="1">
    <source>
        <dbReference type="ARBA" id="ARBA00004127"/>
    </source>
</evidence>
<feature type="domain" description="NADH:quinone oxidoreductase/Mrp antiporter transmembrane" evidence="7">
    <location>
        <begin position="130"/>
        <end position="416"/>
    </location>
</feature>
<name>A0ABW5E6F2_9BACT</name>
<keyword evidence="5" id="KW-0813">Transport</keyword>
<feature type="transmembrane region" description="Helical" evidence="5">
    <location>
        <begin position="326"/>
        <end position="347"/>
    </location>
</feature>
<feature type="transmembrane region" description="Helical" evidence="5">
    <location>
        <begin position="302"/>
        <end position="320"/>
    </location>
</feature>
<keyword evidence="5" id="KW-1278">Translocase</keyword>
<keyword evidence="3 5" id="KW-1133">Transmembrane helix</keyword>
<dbReference type="InterPro" id="IPR001750">
    <property type="entry name" value="ND/Mrp_TM"/>
</dbReference>
<feature type="transmembrane region" description="Helical" evidence="5">
    <location>
        <begin position="447"/>
        <end position="466"/>
    </location>
</feature>
<evidence type="ECO:0000313" key="9">
    <source>
        <dbReference type="Proteomes" id="UP001597297"/>
    </source>
</evidence>
<keyword evidence="5" id="KW-0874">Quinone</keyword>
<feature type="transmembrane region" description="Helical" evidence="5">
    <location>
        <begin position="406"/>
        <end position="426"/>
    </location>
</feature>
<dbReference type="EMBL" id="JBHUJC010000037">
    <property type="protein sequence ID" value="MFD2276995.1"/>
    <property type="molecule type" value="Genomic_DNA"/>
</dbReference>
<feature type="transmembrane region" description="Helical" evidence="5">
    <location>
        <begin position="133"/>
        <end position="153"/>
    </location>
</feature>
<protein>
    <recommendedName>
        <fullName evidence="5">NADH-quinone oxidoreductase subunit N</fullName>
        <ecNumber evidence="5">7.1.1.-</ecNumber>
    </recommendedName>
    <alternativeName>
        <fullName evidence="5">NADH dehydrogenase I subunit N</fullName>
    </alternativeName>
    <alternativeName>
        <fullName evidence="5">NDH-1 subunit N</fullName>
    </alternativeName>
</protein>
<sequence>MFAYLEFFIAGFGLILLMWEAFASPKKKSTLALIGAAGLSIAFLALIVGACCSCSYDIPSWMSRFYSNDGHALFFKGFALVSTIAVLLMSYDFEKVLNKFTSPDASDSNAGEFYCLPIFACTGLMWMASATDLVSIFVALELVTISFYVMVAFMRRNVGSLEAGVKYLILGALSTGFLVYGIAWIYGALGTTDITRFTDIQSSTALLFGLALVIIALAFKVGAAPMQLWIPDVYQGAPTPITAYLSVASKAAGFGVAITILRPFLEAEVTRSSVATVLVILAAATLLYGNLAALAQTNFKRLLAYSSIAHAGFILIGISTSAFDYVLFYLATYLIMTFAAFFILSIVRNSEDSDEISALDGLGKRNPLLAVALTIIMAAMAGVPLTAGFVGKFFMFETAVSNIATVHWVTVVIAFIGAACGFYYYFKIIRAIYWNDATNAETIRIPLISKCAIALLTIALIIFGIYPAPIFCWIS</sequence>